<dbReference type="InterPro" id="IPR023549">
    <property type="entry name" value="Subtilisin_inhibitor"/>
</dbReference>
<evidence type="ECO:0000256" key="3">
    <source>
        <dbReference type="ARBA" id="ARBA00011738"/>
    </source>
</evidence>
<evidence type="ECO:0000313" key="11">
    <source>
        <dbReference type="Proteomes" id="UP001612741"/>
    </source>
</evidence>
<dbReference type="EMBL" id="JBITGY010000004">
    <property type="protein sequence ID" value="MFI6499365.1"/>
    <property type="molecule type" value="Genomic_DNA"/>
</dbReference>
<dbReference type="InterPro" id="IPR036819">
    <property type="entry name" value="Subtilisin_inhibitor-like_sf"/>
</dbReference>
<dbReference type="RefSeq" id="WP_397082597.1">
    <property type="nucleotide sequence ID" value="NZ_JBITGY010000004.1"/>
</dbReference>
<dbReference type="SUPFAM" id="SSF55399">
    <property type="entry name" value="Subtilisin inhibitor"/>
    <property type="match status" value="1"/>
</dbReference>
<dbReference type="Gene3D" id="3.30.350.10">
    <property type="entry name" value="Subtilisin inhibitor-like"/>
    <property type="match status" value="1"/>
</dbReference>
<proteinExistence type="inferred from homology"/>
<evidence type="ECO:0000256" key="7">
    <source>
        <dbReference type="ARBA" id="ARBA00023157"/>
    </source>
</evidence>
<comment type="subunit">
    <text evidence="3">Homodimer.</text>
</comment>
<gene>
    <name evidence="10" type="ORF">ACIBG2_18400</name>
</gene>
<keyword evidence="11" id="KW-1185">Reference proteome</keyword>
<evidence type="ECO:0000256" key="8">
    <source>
        <dbReference type="RuleBase" id="RU003471"/>
    </source>
</evidence>
<accession>A0ABW7YTW9</accession>
<keyword evidence="7" id="KW-1015">Disulfide bond</keyword>
<feature type="domain" description="Subtilisin inhibitor" evidence="9">
    <location>
        <begin position="6"/>
        <end position="75"/>
    </location>
</feature>
<evidence type="ECO:0000256" key="1">
    <source>
        <dbReference type="ARBA" id="ARBA00004613"/>
    </source>
</evidence>
<evidence type="ECO:0000259" key="9">
    <source>
        <dbReference type="Pfam" id="PF00720"/>
    </source>
</evidence>
<keyword evidence="4" id="KW-0964">Secreted</keyword>
<comment type="caution">
    <text evidence="10">The sequence shown here is derived from an EMBL/GenBank/DDBJ whole genome shotgun (WGS) entry which is preliminary data.</text>
</comment>
<comment type="similarity">
    <text evidence="2 8">Belongs to the protease inhibitor I16 (SSI) family.</text>
</comment>
<evidence type="ECO:0000313" key="10">
    <source>
        <dbReference type="EMBL" id="MFI6499365.1"/>
    </source>
</evidence>
<reference evidence="10 11" key="1">
    <citation type="submission" date="2024-10" db="EMBL/GenBank/DDBJ databases">
        <title>The Natural Products Discovery Center: Release of the First 8490 Sequenced Strains for Exploring Actinobacteria Biosynthetic Diversity.</title>
        <authorList>
            <person name="Kalkreuter E."/>
            <person name="Kautsar S.A."/>
            <person name="Yang D."/>
            <person name="Bader C.D."/>
            <person name="Teijaro C.N."/>
            <person name="Fluegel L."/>
            <person name="Davis C.M."/>
            <person name="Simpson J.R."/>
            <person name="Lauterbach L."/>
            <person name="Steele A.D."/>
            <person name="Gui C."/>
            <person name="Meng S."/>
            <person name="Li G."/>
            <person name="Viehrig K."/>
            <person name="Ye F."/>
            <person name="Su P."/>
            <person name="Kiefer A.F."/>
            <person name="Nichols A."/>
            <person name="Cepeda A.J."/>
            <person name="Yan W."/>
            <person name="Fan B."/>
            <person name="Jiang Y."/>
            <person name="Adhikari A."/>
            <person name="Zheng C.-J."/>
            <person name="Schuster L."/>
            <person name="Cowan T.M."/>
            <person name="Smanski M.J."/>
            <person name="Chevrette M.G."/>
            <person name="De Carvalho L.P.S."/>
            <person name="Shen B."/>
        </authorList>
    </citation>
    <scope>NUCLEOTIDE SEQUENCE [LARGE SCALE GENOMIC DNA]</scope>
    <source>
        <strain evidence="10 11">NPDC050545</strain>
    </source>
</reference>
<evidence type="ECO:0000256" key="4">
    <source>
        <dbReference type="ARBA" id="ARBA00022525"/>
    </source>
</evidence>
<evidence type="ECO:0000256" key="5">
    <source>
        <dbReference type="ARBA" id="ARBA00022690"/>
    </source>
</evidence>
<organism evidence="10 11">
    <name type="scientific">Nonomuraea typhae</name>
    <dbReference type="NCBI Taxonomy" id="2603600"/>
    <lineage>
        <taxon>Bacteria</taxon>
        <taxon>Bacillati</taxon>
        <taxon>Actinomycetota</taxon>
        <taxon>Actinomycetes</taxon>
        <taxon>Streptosporangiales</taxon>
        <taxon>Streptosporangiaceae</taxon>
        <taxon>Nonomuraea</taxon>
    </lineage>
</organism>
<evidence type="ECO:0000256" key="2">
    <source>
        <dbReference type="ARBA" id="ARBA00010472"/>
    </source>
</evidence>
<name>A0ABW7YTW9_9ACTN</name>
<dbReference type="Proteomes" id="UP001612741">
    <property type="component" value="Unassembled WGS sequence"/>
</dbReference>
<keyword evidence="6 8" id="KW-0722">Serine protease inhibitor</keyword>
<sequence>MLTTGAKHVLLVCDGKPSMHPRAAEACAALSSASGDFGRLPVTQVLCTKEYNPVHVSATGVWEDRLVRFVGVYGNRCEMNAATGPVFAF</sequence>
<keyword evidence="5 8" id="KW-0646">Protease inhibitor</keyword>
<comment type="subcellular location">
    <subcellularLocation>
        <location evidence="1">Secreted</location>
    </subcellularLocation>
</comment>
<dbReference type="Pfam" id="PF00720">
    <property type="entry name" value="SSI"/>
    <property type="match status" value="1"/>
</dbReference>
<dbReference type="PRINTS" id="PR00294">
    <property type="entry name" value="SSBTLNINHBTR"/>
</dbReference>
<evidence type="ECO:0000256" key="6">
    <source>
        <dbReference type="ARBA" id="ARBA00022900"/>
    </source>
</evidence>
<dbReference type="InterPro" id="IPR000691">
    <property type="entry name" value="Prot_inh_I16_SSI"/>
</dbReference>
<protein>
    <submittedName>
        <fullName evidence="10">SSI family serine proteinase inhibitor</fullName>
    </submittedName>
</protein>